<keyword evidence="2" id="KW-1185">Reference proteome</keyword>
<protein>
    <submittedName>
        <fullName evidence="1">Uncharacterized protein</fullName>
    </submittedName>
</protein>
<name>A0AAD6SIC0_9AGAR</name>
<comment type="caution">
    <text evidence="1">The sequence shown here is derived from an EMBL/GenBank/DDBJ whole genome shotgun (WGS) entry which is preliminary data.</text>
</comment>
<dbReference type="EMBL" id="JARJCM010000111">
    <property type="protein sequence ID" value="KAJ7028564.1"/>
    <property type="molecule type" value="Genomic_DNA"/>
</dbReference>
<organism evidence="1 2">
    <name type="scientific">Mycena alexandri</name>
    <dbReference type="NCBI Taxonomy" id="1745969"/>
    <lineage>
        <taxon>Eukaryota</taxon>
        <taxon>Fungi</taxon>
        <taxon>Dikarya</taxon>
        <taxon>Basidiomycota</taxon>
        <taxon>Agaricomycotina</taxon>
        <taxon>Agaricomycetes</taxon>
        <taxon>Agaricomycetidae</taxon>
        <taxon>Agaricales</taxon>
        <taxon>Marasmiineae</taxon>
        <taxon>Mycenaceae</taxon>
        <taxon>Mycena</taxon>
    </lineage>
</organism>
<dbReference type="AlphaFoldDB" id="A0AAD6SIC0"/>
<dbReference type="Proteomes" id="UP001218188">
    <property type="component" value="Unassembled WGS sequence"/>
</dbReference>
<accession>A0AAD6SIC0</accession>
<proteinExistence type="predicted"/>
<evidence type="ECO:0000313" key="1">
    <source>
        <dbReference type="EMBL" id="KAJ7028564.1"/>
    </source>
</evidence>
<evidence type="ECO:0000313" key="2">
    <source>
        <dbReference type="Proteomes" id="UP001218188"/>
    </source>
</evidence>
<gene>
    <name evidence="1" type="ORF">C8F04DRAFT_1188545</name>
</gene>
<reference evidence="1" key="1">
    <citation type="submission" date="2023-03" db="EMBL/GenBank/DDBJ databases">
        <title>Massive genome expansion in bonnet fungi (Mycena s.s.) driven by repeated elements and novel gene families across ecological guilds.</title>
        <authorList>
            <consortium name="Lawrence Berkeley National Laboratory"/>
            <person name="Harder C.B."/>
            <person name="Miyauchi S."/>
            <person name="Viragh M."/>
            <person name="Kuo A."/>
            <person name="Thoen E."/>
            <person name="Andreopoulos B."/>
            <person name="Lu D."/>
            <person name="Skrede I."/>
            <person name="Drula E."/>
            <person name="Henrissat B."/>
            <person name="Morin E."/>
            <person name="Kohler A."/>
            <person name="Barry K."/>
            <person name="LaButti K."/>
            <person name="Morin E."/>
            <person name="Salamov A."/>
            <person name="Lipzen A."/>
            <person name="Mereny Z."/>
            <person name="Hegedus B."/>
            <person name="Baldrian P."/>
            <person name="Stursova M."/>
            <person name="Weitz H."/>
            <person name="Taylor A."/>
            <person name="Grigoriev I.V."/>
            <person name="Nagy L.G."/>
            <person name="Martin F."/>
            <person name="Kauserud H."/>
        </authorList>
    </citation>
    <scope>NUCLEOTIDE SEQUENCE</scope>
    <source>
        <strain evidence="1">CBHHK200</strain>
    </source>
</reference>
<sequence length="215" mass="24448">MSLYPVRLQQPNPALFDAKVATIQRNAKELVIFCSQLNVSPMVNGNCVPPEYIYDYLSRLGIFWPCFCTMHDSEWTAINNDADNIPKPLSSRILTWGKEGVYAVCHYDNPRCQFFIDLKRIYQTSQKAETYVPMGPKESALSRLLASSYVPSSPAPQLPYLPGFLGDKGVQLGAKKLAYFNDVNWFLLPYVGFQNTTLIARSMSRLIERNTLYIE</sequence>